<reference evidence="2" key="1">
    <citation type="journal article" date="2015" name="Microbiology">
        <title>Genome of Methanoregula boonei 6A8 reveals adaptations to oligotrophic peatland environments.</title>
        <authorList>
            <person name="Braeuer S."/>
            <person name="Cadillo-Quiroz H."/>
            <person name="Kyrpides N."/>
            <person name="Woyke T."/>
            <person name="Goodwin L."/>
            <person name="Detter C."/>
            <person name="Podell S."/>
            <person name="Yavitt J.B."/>
            <person name="Zinder S.H."/>
        </authorList>
    </citation>
    <scope>NUCLEOTIDE SEQUENCE [LARGE SCALE GENOMIC DNA]</scope>
    <source>
        <strain evidence="2">DSM 21154 / JCM 14090 / 6A8</strain>
    </source>
</reference>
<evidence type="ECO:0000313" key="1">
    <source>
        <dbReference type="EMBL" id="ABS56065.1"/>
    </source>
</evidence>
<dbReference type="HOGENOM" id="CLU_157008_0_0_2"/>
<accession>A7I8K4</accession>
<dbReference type="EMBL" id="CP000780">
    <property type="protein sequence ID" value="ABS56065.1"/>
    <property type="molecule type" value="Genomic_DNA"/>
</dbReference>
<dbReference type="KEGG" id="mbn:Mboo_1548"/>
<organism evidence="1 2">
    <name type="scientific">Methanoregula boonei (strain DSM 21154 / JCM 14090 / 6A8)</name>
    <dbReference type="NCBI Taxonomy" id="456442"/>
    <lineage>
        <taxon>Archaea</taxon>
        <taxon>Methanobacteriati</taxon>
        <taxon>Methanobacteriota</taxon>
        <taxon>Stenosarchaea group</taxon>
        <taxon>Methanomicrobia</taxon>
        <taxon>Methanomicrobiales</taxon>
        <taxon>Methanoregulaceae</taxon>
        <taxon>Methanoregula</taxon>
    </lineage>
</organism>
<keyword evidence="2" id="KW-1185">Reference proteome</keyword>
<evidence type="ECO:0000313" key="2">
    <source>
        <dbReference type="Proteomes" id="UP000002408"/>
    </source>
</evidence>
<name>A7I8K4_METB6</name>
<proteinExistence type="predicted"/>
<gene>
    <name evidence="1" type="ordered locus">Mboo_1548</name>
</gene>
<dbReference type="Proteomes" id="UP000002408">
    <property type="component" value="Chromosome"/>
</dbReference>
<sequence length="103" mass="11886">MNNLQFFPMPRGRPKGSKNLSVYEQGKVRKIRENLAKNGIGDFDKLRDAQVLHNIHVSTDGEVFVKYEISRHPRIKNSEKKENKGEKLIGRIEKDLAALRETL</sequence>
<protein>
    <submittedName>
        <fullName evidence="1">Uncharacterized protein</fullName>
    </submittedName>
</protein>
<dbReference type="AlphaFoldDB" id="A7I8K4"/>